<dbReference type="Pfam" id="PF12171">
    <property type="entry name" value="zf-C2H2_jaz"/>
    <property type="match status" value="1"/>
</dbReference>
<organism evidence="6 7">
    <name type="scientific">Gigaspora margarita</name>
    <dbReference type="NCBI Taxonomy" id="4874"/>
    <lineage>
        <taxon>Eukaryota</taxon>
        <taxon>Fungi</taxon>
        <taxon>Fungi incertae sedis</taxon>
        <taxon>Mucoromycota</taxon>
        <taxon>Glomeromycotina</taxon>
        <taxon>Glomeromycetes</taxon>
        <taxon>Diversisporales</taxon>
        <taxon>Gigasporaceae</taxon>
        <taxon>Gigaspora</taxon>
    </lineage>
</organism>
<keyword evidence="7" id="KW-1185">Reference proteome</keyword>
<dbReference type="InterPro" id="IPR036236">
    <property type="entry name" value="Znf_C2H2_sf"/>
</dbReference>
<dbReference type="Proteomes" id="UP000789901">
    <property type="component" value="Unassembled WGS sequence"/>
</dbReference>
<feature type="non-terminal residue" evidence="6">
    <location>
        <position position="112"/>
    </location>
</feature>
<accession>A0ABN7WVZ3</accession>
<name>A0ABN7WVZ3_GIGMA</name>
<feature type="domain" description="C2H2-type" evidence="5">
    <location>
        <begin position="11"/>
        <end position="39"/>
    </location>
</feature>
<evidence type="ECO:0000256" key="4">
    <source>
        <dbReference type="PROSITE-ProRule" id="PRU00042"/>
    </source>
</evidence>
<comment type="caution">
    <text evidence="6">The sequence shown here is derived from an EMBL/GenBank/DDBJ whole genome shotgun (WGS) entry which is preliminary data.</text>
</comment>
<keyword evidence="2 4" id="KW-0863">Zinc-finger</keyword>
<gene>
    <name evidence="6" type="ORF">GMARGA_LOCUS35834</name>
</gene>
<dbReference type="EMBL" id="CAJVQB010068129">
    <property type="protein sequence ID" value="CAG8842158.1"/>
    <property type="molecule type" value="Genomic_DNA"/>
</dbReference>
<reference evidence="6 7" key="1">
    <citation type="submission" date="2021-06" db="EMBL/GenBank/DDBJ databases">
        <authorList>
            <person name="Kallberg Y."/>
            <person name="Tangrot J."/>
            <person name="Rosling A."/>
        </authorList>
    </citation>
    <scope>NUCLEOTIDE SEQUENCE [LARGE SCALE GENOMIC DNA]</scope>
    <source>
        <strain evidence="6 7">120-4 pot B 10/14</strain>
    </source>
</reference>
<proteinExistence type="predicted"/>
<evidence type="ECO:0000256" key="2">
    <source>
        <dbReference type="ARBA" id="ARBA00022771"/>
    </source>
</evidence>
<evidence type="ECO:0000259" key="5">
    <source>
        <dbReference type="PROSITE" id="PS50157"/>
    </source>
</evidence>
<evidence type="ECO:0000256" key="1">
    <source>
        <dbReference type="ARBA" id="ARBA00022723"/>
    </source>
</evidence>
<keyword evidence="3" id="KW-0862">Zinc</keyword>
<dbReference type="InterPro" id="IPR022755">
    <property type="entry name" value="Znf_C2H2_jaz"/>
</dbReference>
<dbReference type="Gene3D" id="3.30.160.60">
    <property type="entry name" value="Classic Zinc Finger"/>
    <property type="match status" value="1"/>
</dbReference>
<dbReference type="SUPFAM" id="SSF57667">
    <property type="entry name" value="beta-beta-alpha zinc fingers"/>
    <property type="match status" value="1"/>
</dbReference>
<dbReference type="PROSITE" id="PS00028">
    <property type="entry name" value="ZINC_FINGER_C2H2_1"/>
    <property type="match status" value="1"/>
</dbReference>
<sequence>MPPKKSRSFGPKCILCNKYFKNEYILRTHIQNIHGTTQRNVVFTRQTLQIQEQIMKVNEHVEIENLRKSLDFQYNELIGHIEKLKGLYQYLIECGLVESGSINFDKKSQNTK</sequence>
<evidence type="ECO:0000256" key="3">
    <source>
        <dbReference type="ARBA" id="ARBA00022833"/>
    </source>
</evidence>
<dbReference type="PROSITE" id="PS50157">
    <property type="entry name" value="ZINC_FINGER_C2H2_2"/>
    <property type="match status" value="1"/>
</dbReference>
<protein>
    <submittedName>
        <fullName evidence="6">16822_t:CDS:1</fullName>
    </submittedName>
</protein>
<dbReference type="InterPro" id="IPR013087">
    <property type="entry name" value="Znf_C2H2_type"/>
</dbReference>
<keyword evidence="1" id="KW-0479">Metal-binding</keyword>
<evidence type="ECO:0000313" key="6">
    <source>
        <dbReference type="EMBL" id="CAG8842158.1"/>
    </source>
</evidence>
<evidence type="ECO:0000313" key="7">
    <source>
        <dbReference type="Proteomes" id="UP000789901"/>
    </source>
</evidence>